<dbReference type="PROSITE" id="PS50977">
    <property type="entry name" value="HTH_TETR_2"/>
    <property type="match status" value="1"/>
</dbReference>
<evidence type="ECO:0000313" key="7">
    <source>
        <dbReference type="Proteomes" id="UP000292027"/>
    </source>
</evidence>
<dbReference type="RefSeq" id="WP_130443974.1">
    <property type="nucleotide sequence ID" value="NZ_SHKR01000012.1"/>
</dbReference>
<dbReference type="SUPFAM" id="SSF48498">
    <property type="entry name" value="Tetracyclin repressor-like, C-terminal domain"/>
    <property type="match status" value="1"/>
</dbReference>
<dbReference type="GO" id="GO:0003700">
    <property type="term" value="F:DNA-binding transcription factor activity"/>
    <property type="evidence" value="ECO:0007669"/>
    <property type="project" value="TreeGrafter"/>
</dbReference>
<keyword evidence="3" id="KW-0804">Transcription</keyword>
<dbReference type="InterPro" id="IPR050109">
    <property type="entry name" value="HTH-type_TetR-like_transc_reg"/>
</dbReference>
<dbReference type="GO" id="GO:0000976">
    <property type="term" value="F:transcription cis-regulatory region binding"/>
    <property type="evidence" value="ECO:0007669"/>
    <property type="project" value="TreeGrafter"/>
</dbReference>
<dbReference type="PANTHER" id="PTHR30055:SF151">
    <property type="entry name" value="TRANSCRIPTIONAL REGULATORY PROTEIN"/>
    <property type="match status" value="1"/>
</dbReference>
<accession>A0A4Q7WXS5</accession>
<dbReference type="InterPro" id="IPR004111">
    <property type="entry name" value="Repressor_TetR_C"/>
</dbReference>
<evidence type="ECO:0000313" key="6">
    <source>
        <dbReference type="EMBL" id="RZU15411.1"/>
    </source>
</evidence>
<proteinExistence type="predicted"/>
<dbReference type="SUPFAM" id="SSF46689">
    <property type="entry name" value="Homeodomain-like"/>
    <property type="match status" value="1"/>
</dbReference>
<keyword evidence="7" id="KW-1185">Reference proteome</keyword>
<reference evidence="6 7" key="1">
    <citation type="journal article" date="2015" name="Stand. Genomic Sci.">
        <title>Genomic Encyclopedia of Bacterial and Archaeal Type Strains, Phase III: the genomes of soil and plant-associated and newly described type strains.</title>
        <authorList>
            <person name="Whitman W.B."/>
            <person name="Woyke T."/>
            <person name="Klenk H.P."/>
            <person name="Zhou Y."/>
            <person name="Lilburn T.G."/>
            <person name="Beck B.J."/>
            <person name="De Vos P."/>
            <person name="Vandamme P."/>
            <person name="Eisen J.A."/>
            <person name="Garrity G."/>
            <person name="Hugenholtz P."/>
            <person name="Kyrpides N.C."/>
        </authorList>
    </citation>
    <scope>NUCLEOTIDE SEQUENCE [LARGE SCALE GENOMIC DNA]</scope>
    <source>
        <strain evidence="6 7">VKM Ac-2540</strain>
    </source>
</reference>
<dbReference type="AlphaFoldDB" id="A0A4Q7WXS5"/>
<comment type="caution">
    <text evidence="6">The sequence shown here is derived from an EMBL/GenBank/DDBJ whole genome shotgun (WGS) entry which is preliminary data.</text>
</comment>
<evidence type="ECO:0000256" key="2">
    <source>
        <dbReference type="ARBA" id="ARBA00023125"/>
    </source>
</evidence>
<protein>
    <submittedName>
        <fullName evidence="6">TetR family transcriptional regulator</fullName>
    </submittedName>
</protein>
<dbReference type="GO" id="GO:0045892">
    <property type="term" value="P:negative regulation of DNA-templated transcription"/>
    <property type="evidence" value="ECO:0007669"/>
    <property type="project" value="InterPro"/>
</dbReference>
<organism evidence="6 7">
    <name type="scientific">Kribbella rubisoli</name>
    <dbReference type="NCBI Taxonomy" id="3075929"/>
    <lineage>
        <taxon>Bacteria</taxon>
        <taxon>Bacillati</taxon>
        <taxon>Actinomycetota</taxon>
        <taxon>Actinomycetes</taxon>
        <taxon>Propionibacteriales</taxon>
        <taxon>Kribbellaceae</taxon>
        <taxon>Kribbella</taxon>
    </lineage>
</organism>
<feature type="DNA-binding region" description="H-T-H motif" evidence="4">
    <location>
        <begin position="34"/>
        <end position="53"/>
    </location>
</feature>
<dbReference type="Pfam" id="PF00440">
    <property type="entry name" value="TetR_N"/>
    <property type="match status" value="1"/>
</dbReference>
<dbReference type="OrthoDB" id="2570341at2"/>
<dbReference type="Gene3D" id="1.10.357.10">
    <property type="entry name" value="Tetracycline Repressor, domain 2"/>
    <property type="match status" value="1"/>
</dbReference>
<dbReference type="InterPro" id="IPR001647">
    <property type="entry name" value="HTH_TetR"/>
</dbReference>
<dbReference type="EMBL" id="SHKR01000012">
    <property type="protein sequence ID" value="RZU15411.1"/>
    <property type="molecule type" value="Genomic_DNA"/>
</dbReference>
<keyword evidence="2 4" id="KW-0238">DNA-binding</keyword>
<feature type="domain" description="HTH tetR-type" evidence="5">
    <location>
        <begin position="11"/>
        <end position="71"/>
    </location>
</feature>
<evidence type="ECO:0000256" key="3">
    <source>
        <dbReference type="ARBA" id="ARBA00023163"/>
    </source>
</evidence>
<dbReference type="Pfam" id="PF02909">
    <property type="entry name" value="TetR_C_1"/>
    <property type="match status" value="1"/>
</dbReference>
<dbReference type="Gene3D" id="1.10.10.60">
    <property type="entry name" value="Homeodomain-like"/>
    <property type="match status" value="1"/>
</dbReference>
<gene>
    <name evidence="6" type="ORF">EV645_2948</name>
</gene>
<name>A0A4Q7WXS5_9ACTN</name>
<dbReference type="Proteomes" id="UP000292027">
    <property type="component" value="Unassembled WGS sequence"/>
</dbReference>
<keyword evidence="1" id="KW-0805">Transcription regulation</keyword>
<dbReference type="InterPro" id="IPR036271">
    <property type="entry name" value="Tet_transcr_reg_TetR-rel_C_sf"/>
</dbReference>
<dbReference type="PANTHER" id="PTHR30055">
    <property type="entry name" value="HTH-TYPE TRANSCRIPTIONAL REGULATOR RUTR"/>
    <property type="match status" value="1"/>
</dbReference>
<evidence type="ECO:0000256" key="1">
    <source>
        <dbReference type="ARBA" id="ARBA00023015"/>
    </source>
</evidence>
<dbReference type="InterPro" id="IPR009057">
    <property type="entry name" value="Homeodomain-like_sf"/>
</dbReference>
<evidence type="ECO:0000256" key="4">
    <source>
        <dbReference type="PROSITE-ProRule" id="PRU00335"/>
    </source>
</evidence>
<evidence type="ECO:0000259" key="5">
    <source>
        <dbReference type="PROSITE" id="PS50977"/>
    </source>
</evidence>
<sequence length="227" mass="24960">MASQAPAPRTPLSRDRVLRAAVQIADADGLDAVTMRRIGEALGAEAMSLYYHVANKNDLLDGIVDVLIDELNEAVDRLVVVKDWKAAMRHRILTARAVLLRHPWAPRLLESRTTMRPAVVIYHDRLVGLMRSGGFSYDLAHHALHALGSRALGFSQELFDPANANPNPDADARMLAELAEQVPNLAGMLAEVAHDDPDSTIGWCDDQQEFEFALDLILDGLARLASR</sequence>